<reference evidence="1" key="1">
    <citation type="submission" date="2016-07" db="EMBL/GenBank/DDBJ databases">
        <authorList>
            <person name="Bretaudeau A."/>
        </authorList>
    </citation>
    <scope>NUCLEOTIDE SEQUENCE</scope>
    <source>
        <strain evidence="1">Rice</strain>
        <tissue evidence="1">Whole body</tissue>
    </source>
</reference>
<evidence type="ECO:0000313" key="1">
    <source>
        <dbReference type="EMBL" id="SOQ49808.1"/>
    </source>
</evidence>
<name>A0A2H1W9R6_SPOFR</name>
<sequence length="131" mass="14836">MNELPRWSSGRNCDVKGSRVRFPGRVKRQEYVLCQSQSQNYLFQIDQEGTFERQSKYNNINNVCLSVSPLVKLFAHSKLDHDSHSKSSTLTSPHQLLARTARPLSAFSQHPRECFPTVFAALRNASQGDGP</sequence>
<gene>
    <name evidence="1" type="ORF">SFRICE_022271</name>
</gene>
<protein>
    <submittedName>
        <fullName evidence="1">SFRICE_022271</fullName>
    </submittedName>
</protein>
<accession>A0A2H1W9R6</accession>
<dbReference type="EMBL" id="ODYU01007221">
    <property type="protein sequence ID" value="SOQ49808.1"/>
    <property type="molecule type" value="Genomic_DNA"/>
</dbReference>
<dbReference type="AlphaFoldDB" id="A0A2H1W9R6"/>
<proteinExistence type="predicted"/>
<organism evidence="1">
    <name type="scientific">Spodoptera frugiperda</name>
    <name type="common">Fall armyworm</name>
    <dbReference type="NCBI Taxonomy" id="7108"/>
    <lineage>
        <taxon>Eukaryota</taxon>
        <taxon>Metazoa</taxon>
        <taxon>Ecdysozoa</taxon>
        <taxon>Arthropoda</taxon>
        <taxon>Hexapoda</taxon>
        <taxon>Insecta</taxon>
        <taxon>Pterygota</taxon>
        <taxon>Neoptera</taxon>
        <taxon>Endopterygota</taxon>
        <taxon>Lepidoptera</taxon>
        <taxon>Glossata</taxon>
        <taxon>Ditrysia</taxon>
        <taxon>Noctuoidea</taxon>
        <taxon>Noctuidae</taxon>
        <taxon>Amphipyrinae</taxon>
        <taxon>Spodoptera</taxon>
    </lineage>
</organism>